<reference evidence="2 3" key="1">
    <citation type="submission" date="2020-03" db="EMBL/GenBank/DDBJ databases">
        <title>Complete Genome Sequence of Halomonas hydrothermalis Strain Slthf2, Halophilic Bacterium Isolated from Deep-Sea Hydrothermal-Vent Environments.</title>
        <authorList>
            <person name="Takeyama N."/>
            <person name="Huang M."/>
            <person name="Sato K."/>
            <person name="Galipon J."/>
            <person name="Arakawa K."/>
        </authorList>
    </citation>
    <scope>NUCLEOTIDE SEQUENCE [LARGE SCALE GENOMIC DNA]</scope>
    <source>
        <strain evidence="2 3">Slthf2</strain>
    </source>
</reference>
<dbReference type="Proteomes" id="UP000502259">
    <property type="component" value="Chromosome"/>
</dbReference>
<evidence type="ECO:0008006" key="4">
    <source>
        <dbReference type="Google" id="ProtNLM"/>
    </source>
</evidence>
<proteinExistence type="predicted"/>
<feature type="transmembrane region" description="Helical" evidence="1">
    <location>
        <begin position="103"/>
        <end position="123"/>
    </location>
</feature>
<sequence length="225" mass="24982">MMQSLVSAVLQFPTIVVTFLLALIALYWLLVLIRLAPLELFERDSLRDDHMASTLVSLGFAGVPATLALSFLVLFASAISLAIELLALRWLSLGMLRVPVGVLVLWIAFAVASPIAAAVCHSLQRALHRYQPFNRRCLLGATVIVSERQNEEYASAQLENEPGSAVKLHCKAGDCPQAGERRVLVKYLASEGAYRSVLEQQYLDTRVRVNKLRLRRKHHSNGYST</sequence>
<keyword evidence="1" id="KW-0812">Transmembrane</keyword>
<accession>A0A6F8U1T0</accession>
<keyword evidence="3" id="KW-1185">Reference proteome</keyword>
<keyword evidence="1" id="KW-1133">Transmembrane helix</keyword>
<evidence type="ECO:0000256" key="1">
    <source>
        <dbReference type="SAM" id="Phobius"/>
    </source>
</evidence>
<gene>
    <name evidence="2" type="ORF">HHSLTHF2_10110</name>
</gene>
<dbReference type="EMBL" id="AP022843">
    <property type="protein sequence ID" value="BCB07121.1"/>
    <property type="molecule type" value="Genomic_DNA"/>
</dbReference>
<protein>
    <recommendedName>
        <fullName evidence="4">DUF1449 domain-containing protein</fullName>
    </recommendedName>
</protein>
<name>A0A6F8U1T0_9GAMM</name>
<feature type="transmembrane region" description="Helical" evidence="1">
    <location>
        <begin position="12"/>
        <end position="33"/>
    </location>
</feature>
<keyword evidence="1" id="KW-0472">Membrane</keyword>
<dbReference type="AlphaFoldDB" id="A0A6F8U1T0"/>
<evidence type="ECO:0000313" key="2">
    <source>
        <dbReference type="EMBL" id="BCB07121.1"/>
    </source>
</evidence>
<organism evidence="2 3">
    <name type="scientific">Halomonas hydrothermalis</name>
    <dbReference type="NCBI Taxonomy" id="115561"/>
    <lineage>
        <taxon>Bacteria</taxon>
        <taxon>Pseudomonadati</taxon>
        <taxon>Pseudomonadota</taxon>
        <taxon>Gammaproteobacteria</taxon>
        <taxon>Oceanospirillales</taxon>
        <taxon>Halomonadaceae</taxon>
        <taxon>Halomonas</taxon>
    </lineage>
</organism>
<feature type="transmembrane region" description="Helical" evidence="1">
    <location>
        <begin position="54"/>
        <end position="83"/>
    </location>
</feature>
<evidence type="ECO:0000313" key="3">
    <source>
        <dbReference type="Proteomes" id="UP000502259"/>
    </source>
</evidence>